<keyword evidence="2" id="KW-1185">Reference proteome</keyword>
<gene>
    <name evidence="1" type="ORF">VXC91_24070</name>
</gene>
<comment type="caution">
    <text evidence="1">The sequence shown here is derived from an EMBL/GenBank/DDBJ whole genome shotgun (WGS) entry which is preliminary data.</text>
</comment>
<dbReference type="InterPro" id="IPR046300">
    <property type="entry name" value="DUF6415"/>
</dbReference>
<dbReference type="Proteomes" id="UP001333996">
    <property type="component" value="Unassembled WGS sequence"/>
</dbReference>
<dbReference type="Pfam" id="PF19979">
    <property type="entry name" value="DUF6415"/>
    <property type="match status" value="1"/>
</dbReference>
<evidence type="ECO:0000313" key="1">
    <source>
        <dbReference type="EMBL" id="MED7824982.1"/>
    </source>
</evidence>
<reference evidence="1" key="1">
    <citation type="submission" date="2024-01" db="EMBL/GenBank/DDBJ databases">
        <title>First draft genome sequence data of TA4-1, the type strain of Gram-positive actinobacterium Streptomyces chiangmaiensis.</title>
        <authorList>
            <person name="Yasawong M."/>
            <person name="Nantapong N."/>
        </authorList>
    </citation>
    <scope>NUCLEOTIDE SEQUENCE</scope>
    <source>
        <strain evidence="1">TA4-1</strain>
    </source>
</reference>
<organism evidence="1 2">
    <name type="scientific">Streptomyces chiangmaiensis</name>
    <dbReference type="NCBI Taxonomy" id="766497"/>
    <lineage>
        <taxon>Bacteria</taxon>
        <taxon>Bacillati</taxon>
        <taxon>Actinomycetota</taxon>
        <taxon>Actinomycetes</taxon>
        <taxon>Kitasatosporales</taxon>
        <taxon>Streptomycetaceae</taxon>
        <taxon>Streptomyces</taxon>
    </lineage>
</organism>
<evidence type="ECO:0000313" key="2">
    <source>
        <dbReference type="Proteomes" id="UP001333996"/>
    </source>
</evidence>
<dbReference type="EMBL" id="JAYWVC010000091">
    <property type="protein sequence ID" value="MED7824982.1"/>
    <property type="molecule type" value="Genomic_DNA"/>
</dbReference>
<protein>
    <submittedName>
        <fullName evidence="1">DUF6415 family natural product biosynthesis protein</fullName>
    </submittedName>
</protein>
<proteinExistence type="predicted"/>
<dbReference type="RefSeq" id="WP_329509406.1">
    <property type="nucleotide sequence ID" value="NZ_BAAAYZ010000063.1"/>
</dbReference>
<name>A0ABU7FLK2_9ACTN</name>
<sequence length="147" mass="15899">MRQSVGRLLGPDATSPESDELAGLTCLLRGHMQLIIPEIEQAAEKLPMDDVPRYCALACIGEARVKLRATAGDGPHRAVAYARKLARSLTALCDHYEALTGVEMCLACDKPIRDCEDSMPYGHVSASGGAVCAGRIHTRCAHTLRRR</sequence>
<accession>A0ABU7FLK2</accession>